<gene>
    <name evidence="1" type="ORF">RIF29_31680</name>
</gene>
<evidence type="ECO:0000313" key="1">
    <source>
        <dbReference type="EMBL" id="KAK7257600.1"/>
    </source>
</evidence>
<organism evidence="1 2">
    <name type="scientific">Crotalaria pallida</name>
    <name type="common">Smooth rattlebox</name>
    <name type="synonym">Crotalaria striata</name>
    <dbReference type="NCBI Taxonomy" id="3830"/>
    <lineage>
        <taxon>Eukaryota</taxon>
        <taxon>Viridiplantae</taxon>
        <taxon>Streptophyta</taxon>
        <taxon>Embryophyta</taxon>
        <taxon>Tracheophyta</taxon>
        <taxon>Spermatophyta</taxon>
        <taxon>Magnoliopsida</taxon>
        <taxon>eudicotyledons</taxon>
        <taxon>Gunneridae</taxon>
        <taxon>Pentapetalae</taxon>
        <taxon>rosids</taxon>
        <taxon>fabids</taxon>
        <taxon>Fabales</taxon>
        <taxon>Fabaceae</taxon>
        <taxon>Papilionoideae</taxon>
        <taxon>50 kb inversion clade</taxon>
        <taxon>genistoids sensu lato</taxon>
        <taxon>core genistoids</taxon>
        <taxon>Crotalarieae</taxon>
        <taxon>Crotalaria</taxon>
    </lineage>
</organism>
<protein>
    <submittedName>
        <fullName evidence="1">Uncharacterized protein</fullName>
    </submittedName>
</protein>
<dbReference type="Proteomes" id="UP001372338">
    <property type="component" value="Unassembled WGS sequence"/>
</dbReference>
<reference evidence="1 2" key="1">
    <citation type="submission" date="2024-01" db="EMBL/GenBank/DDBJ databases">
        <title>The genomes of 5 underutilized Papilionoideae crops provide insights into root nodulation and disease resistanc.</title>
        <authorList>
            <person name="Yuan L."/>
        </authorList>
    </citation>
    <scope>NUCLEOTIDE SEQUENCE [LARGE SCALE GENOMIC DNA]</scope>
    <source>
        <strain evidence="1">ZHUSHIDOU_FW_LH</strain>
        <tissue evidence="1">Leaf</tissue>
    </source>
</reference>
<name>A0AAN9EJP6_CROPI</name>
<dbReference type="EMBL" id="JAYWIO010000006">
    <property type="protein sequence ID" value="KAK7257600.1"/>
    <property type="molecule type" value="Genomic_DNA"/>
</dbReference>
<comment type="caution">
    <text evidence="1">The sequence shown here is derived from an EMBL/GenBank/DDBJ whole genome shotgun (WGS) entry which is preliminary data.</text>
</comment>
<keyword evidence="2" id="KW-1185">Reference proteome</keyword>
<evidence type="ECO:0000313" key="2">
    <source>
        <dbReference type="Proteomes" id="UP001372338"/>
    </source>
</evidence>
<accession>A0AAN9EJP6</accession>
<sequence>MIIQVTLTSWWYSVLISPLTQVLTRSSISKIVSPSALVLTFLNYRNIHLQQQEEAVNFSLWMHGVWPTASRATPFGSSHFSLSVRAIFSLSPFELCLRGALFLICLRVSERSQITLPPFEFNPISQGS</sequence>
<dbReference type="AlphaFoldDB" id="A0AAN9EJP6"/>
<proteinExistence type="predicted"/>